<comment type="similarity">
    <text evidence="1 4">Belongs to the eukaryotic ribosomal protein eL42 family.</text>
</comment>
<keyword evidence="6" id="KW-1185">Reference proteome</keyword>
<dbReference type="EMBL" id="CAJFCJ010000005">
    <property type="protein sequence ID" value="CAD5114576.1"/>
    <property type="molecule type" value="Genomic_DNA"/>
</dbReference>
<protein>
    <submittedName>
        <fullName evidence="5">DgyrCDS3678</fullName>
    </submittedName>
</protein>
<dbReference type="Pfam" id="PF00935">
    <property type="entry name" value="Ribosomal_L44"/>
    <property type="match status" value="1"/>
</dbReference>
<name>A0A7I8VEH4_9ANNE</name>
<dbReference type="GO" id="GO:0005840">
    <property type="term" value="C:ribosome"/>
    <property type="evidence" value="ECO:0007669"/>
    <property type="project" value="UniProtKB-KW"/>
</dbReference>
<dbReference type="GO" id="GO:0006412">
    <property type="term" value="P:translation"/>
    <property type="evidence" value="ECO:0007669"/>
    <property type="project" value="InterPro"/>
</dbReference>
<dbReference type="InterPro" id="IPR053708">
    <property type="entry name" value="Ribosomal_LSU_eL42"/>
</dbReference>
<organism evidence="5 6">
    <name type="scientific">Dimorphilus gyrociliatus</name>
    <dbReference type="NCBI Taxonomy" id="2664684"/>
    <lineage>
        <taxon>Eukaryota</taxon>
        <taxon>Metazoa</taxon>
        <taxon>Spiralia</taxon>
        <taxon>Lophotrochozoa</taxon>
        <taxon>Annelida</taxon>
        <taxon>Polychaeta</taxon>
        <taxon>Polychaeta incertae sedis</taxon>
        <taxon>Dinophilidae</taxon>
        <taxon>Dimorphilus</taxon>
    </lineage>
</organism>
<proteinExistence type="inferred from homology"/>
<dbReference type="FunFam" id="3.10.450.80:FF:000001">
    <property type="entry name" value="60S ribosomal protein L44"/>
    <property type="match status" value="1"/>
</dbReference>
<dbReference type="PANTHER" id="PTHR10369">
    <property type="entry name" value="60S RIBOSOMAL PROTEIN L36A/L44"/>
    <property type="match status" value="1"/>
</dbReference>
<dbReference type="Gene3D" id="3.10.450.80">
    <property type="match status" value="1"/>
</dbReference>
<dbReference type="SUPFAM" id="SSF57829">
    <property type="entry name" value="Zn-binding ribosomal proteins"/>
    <property type="match status" value="1"/>
</dbReference>
<accession>A0A7I8VEH4</accession>
<dbReference type="Proteomes" id="UP000549394">
    <property type="component" value="Unassembled WGS sequence"/>
</dbReference>
<evidence type="ECO:0000313" key="6">
    <source>
        <dbReference type="Proteomes" id="UP000549394"/>
    </source>
</evidence>
<dbReference type="OrthoDB" id="2967263at2759"/>
<evidence type="ECO:0000256" key="1">
    <source>
        <dbReference type="ARBA" id="ARBA00009364"/>
    </source>
</evidence>
<dbReference type="PROSITE" id="PS01172">
    <property type="entry name" value="RIBOSOMAL_L44E"/>
    <property type="match status" value="1"/>
</dbReference>
<dbReference type="InterPro" id="IPR000552">
    <property type="entry name" value="Ribosomal_eL44"/>
</dbReference>
<sequence>MVNIPKSRNTFCKGRKCRKHTLHKVTQYKKGKANGLALGDRRYHIKQEGYGGQTRPIFHKKAKTTKKIVLKMECTVCHRKKQLAIKRCKHFELGGEKKSKGQMLQF</sequence>
<dbReference type="AlphaFoldDB" id="A0A7I8VEH4"/>
<evidence type="ECO:0000313" key="5">
    <source>
        <dbReference type="EMBL" id="CAD5114576.1"/>
    </source>
</evidence>
<keyword evidence="2 4" id="KW-0689">Ribosomal protein</keyword>
<keyword evidence="3 4" id="KW-0687">Ribonucleoprotein</keyword>
<comment type="caution">
    <text evidence="5">The sequence shown here is derived from an EMBL/GenBank/DDBJ whole genome shotgun (WGS) entry which is preliminary data.</text>
</comment>
<dbReference type="GO" id="GO:1990904">
    <property type="term" value="C:ribonucleoprotein complex"/>
    <property type="evidence" value="ECO:0007669"/>
    <property type="project" value="UniProtKB-KW"/>
</dbReference>
<evidence type="ECO:0000256" key="4">
    <source>
        <dbReference type="RuleBase" id="RU000666"/>
    </source>
</evidence>
<gene>
    <name evidence="5" type="ORF">DGYR_LOCUS3404</name>
</gene>
<evidence type="ECO:0000256" key="2">
    <source>
        <dbReference type="ARBA" id="ARBA00022980"/>
    </source>
</evidence>
<reference evidence="5 6" key="1">
    <citation type="submission" date="2020-08" db="EMBL/GenBank/DDBJ databases">
        <authorList>
            <person name="Hejnol A."/>
        </authorList>
    </citation>
    <scope>NUCLEOTIDE SEQUENCE [LARGE SCALE GENOMIC DNA]</scope>
</reference>
<dbReference type="InterPro" id="IPR011332">
    <property type="entry name" value="Ribosomal_zn-bd"/>
</dbReference>
<evidence type="ECO:0000256" key="3">
    <source>
        <dbReference type="ARBA" id="ARBA00023274"/>
    </source>
</evidence>
<dbReference type="GO" id="GO:0003735">
    <property type="term" value="F:structural constituent of ribosome"/>
    <property type="evidence" value="ECO:0007669"/>
    <property type="project" value="InterPro"/>
</dbReference>